<evidence type="ECO:0000313" key="2">
    <source>
        <dbReference type="Proteomes" id="UP001470230"/>
    </source>
</evidence>
<name>A0ABR2GRQ7_9EUKA</name>
<sequence>MTVYEIIANEIPYEVFNQYQHVFKVASGYHPKFKHSIPYAYRKHIEKSWSEDPFNGPSFSEIVDHLEKDPNFITLNVDKEEYLNYISYIKYYQQISILLV</sequence>
<dbReference type="Proteomes" id="UP001470230">
    <property type="component" value="Unassembled WGS sequence"/>
</dbReference>
<dbReference type="EMBL" id="JAPFFF010000066">
    <property type="protein sequence ID" value="KAK8836356.1"/>
    <property type="molecule type" value="Genomic_DNA"/>
</dbReference>
<dbReference type="SUPFAM" id="SSF56112">
    <property type="entry name" value="Protein kinase-like (PK-like)"/>
    <property type="match status" value="1"/>
</dbReference>
<evidence type="ECO:0000313" key="1">
    <source>
        <dbReference type="EMBL" id="KAK8836356.1"/>
    </source>
</evidence>
<organism evidence="1 2">
    <name type="scientific">Tritrichomonas musculus</name>
    <dbReference type="NCBI Taxonomy" id="1915356"/>
    <lineage>
        <taxon>Eukaryota</taxon>
        <taxon>Metamonada</taxon>
        <taxon>Parabasalia</taxon>
        <taxon>Tritrichomonadida</taxon>
        <taxon>Tritrichomonadidae</taxon>
        <taxon>Tritrichomonas</taxon>
    </lineage>
</organism>
<comment type="caution">
    <text evidence="1">The sequence shown here is derived from an EMBL/GenBank/DDBJ whole genome shotgun (WGS) entry which is preliminary data.</text>
</comment>
<protein>
    <submittedName>
        <fullName evidence="1">Uncharacterized protein</fullName>
    </submittedName>
</protein>
<reference evidence="1 2" key="1">
    <citation type="submission" date="2024-04" db="EMBL/GenBank/DDBJ databases">
        <title>Tritrichomonas musculus Genome.</title>
        <authorList>
            <person name="Alves-Ferreira E."/>
            <person name="Grigg M."/>
            <person name="Lorenzi H."/>
            <person name="Galac M."/>
        </authorList>
    </citation>
    <scope>NUCLEOTIDE SEQUENCE [LARGE SCALE GENOMIC DNA]</scope>
    <source>
        <strain evidence="1 2">EAF2021</strain>
    </source>
</reference>
<accession>A0ABR2GRQ7</accession>
<keyword evidence="2" id="KW-1185">Reference proteome</keyword>
<proteinExistence type="predicted"/>
<gene>
    <name evidence="1" type="ORF">M9Y10_039699</name>
</gene>
<dbReference type="Gene3D" id="1.10.510.10">
    <property type="entry name" value="Transferase(Phosphotransferase) domain 1"/>
    <property type="match status" value="1"/>
</dbReference>
<dbReference type="InterPro" id="IPR011009">
    <property type="entry name" value="Kinase-like_dom_sf"/>
</dbReference>